<feature type="signal peptide" evidence="1">
    <location>
        <begin position="1"/>
        <end position="24"/>
    </location>
</feature>
<proteinExistence type="predicted"/>
<sequence>MKIKSAGILMGCLCLLAAGSWAHAGGRIHYSNLYNPATVKTTRGEVVSLAKTISGNGKRYCETLMLKTKDGTFWVILKPENFRPKTSLTLQPGDQVEITGSWVSLPGKTAIIAATVKKGNDLMVLRDPTGRPAWAVGNDWHAP</sequence>
<accession>A0A7V6A6E6</accession>
<evidence type="ECO:0000313" key="3">
    <source>
        <dbReference type="EMBL" id="HHS30975.1"/>
    </source>
</evidence>
<gene>
    <name evidence="3" type="ORF">ENV52_14915</name>
</gene>
<dbReference type="GO" id="GO:0003677">
    <property type="term" value="F:DNA binding"/>
    <property type="evidence" value="ECO:0007669"/>
    <property type="project" value="UniProtKB-KW"/>
</dbReference>
<dbReference type="EMBL" id="DTGR01000229">
    <property type="protein sequence ID" value="HHS30975.1"/>
    <property type="molecule type" value="Genomic_DNA"/>
</dbReference>
<name>A0A7V6A6E6_9BACT</name>
<feature type="domain" description="Magnetosome protein MamS/MamX" evidence="2">
    <location>
        <begin position="38"/>
        <end position="121"/>
    </location>
</feature>
<organism evidence="3">
    <name type="scientific">Desulfobacca acetoxidans</name>
    <dbReference type="NCBI Taxonomy" id="60893"/>
    <lineage>
        <taxon>Bacteria</taxon>
        <taxon>Pseudomonadati</taxon>
        <taxon>Thermodesulfobacteriota</taxon>
        <taxon>Desulfobaccia</taxon>
        <taxon>Desulfobaccales</taxon>
        <taxon>Desulfobaccaceae</taxon>
        <taxon>Desulfobacca</taxon>
    </lineage>
</organism>
<protein>
    <submittedName>
        <fullName evidence="3">DNA-binding protein</fullName>
    </submittedName>
</protein>
<keyword evidence="3" id="KW-0238">DNA-binding</keyword>
<feature type="chain" id="PRO_5030556699" evidence="1">
    <location>
        <begin position="25"/>
        <end position="143"/>
    </location>
</feature>
<dbReference type="AlphaFoldDB" id="A0A7V6A6E6"/>
<comment type="caution">
    <text evidence="3">The sequence shown here is derived from an EMBL/GenBank/DDBJ whole genome shotgun (WGS) entry which is preliminary data.</text>
</comment>
<dbReference type="Pfam" id="PF26390">
    <property type="entry name" value="MamS_MamX"/>
    <property type="match status" value="1"/>
</dbReference>
<evidence type="ECO:0000259" key="2">
    <source>
        <dbReference type="Pfam" id="PF26390"/>
    </source>
</evidence>
<evidence type="ECO:0000256" key="1">
    <source>
        <dbReference type="SAM" id="SignalP"/>
    </source>
</evidence>
<reference evidence="3" key="1">
    <citation type="journal article" date="2020" name="mSystems">
        <title>Genome- and Community-Level Interaction Insights into Carbon Utilization and Element Cycling Functions of Hydrothermarchaeota in Hydrothermal Sediment.</title>
        <authorList>
            <person name="Zhou Z."/>
            <person name="Liu Y."/>
            <person name="Xu W."/>
            <person name="Pan J."/>
            <person name="Luo Z.H."/>
            <person name="Li M."/>
        </authorList>
    </citation>
    <scope>NUCLEOTIDE SEQUENCE [LARGE SCALE GENOMIC DNA]</scope>
    <source>
        <strain evidence="3">SpSt-767</strain>
    </source>
</reference>
<keyword evidence="1" id="KW-0732">Signal</keyword>
<dbReference type="InterPro" id="IPR058837">
    <property type="entry name" value="MamS_MamX_dom"/>
</dbReference>